<evidence type="ECO:0000313" key="1">
    <source>
        <dbReference type="EMBL" id="MCZ0960899.1"/>
    </source>
</evidence>
<sequence length="55" mass="6610">MNVYLGRGRHRIELELHRHWVWYRLPYIGQGHWTRNSGWAVDGWPEVAGEGPQVW</sequence>
<comment type="caution">
    <text evidence="1">The sequence shown here is derived from an EMBL/GenBank/DDBJ whole genome shotgun (WGS) entry which is preliminary data.</text>
</comment>
<accession>A0ABT4J1B2</accession>
<reference evidence="1" key="1">
    <citation type="submission" date="2022-12" db="EMBL/GenBank/DDBJ databases">
        <title>Paracoccus sp. EF6 isolated from a lake water.</title>
        <authorList>
            <person name="Liu H."/>
        </authorList>
    </citation>
    <scope>NUCLEOTIDE SEQUENCE</scope>
    <source>
        <strain evidence="1">EF6</strain>
    </source>
</reference>
<dbReference type="Proteomes" id="UP001149822">
    <property type="component" value="Unassembled WGS sequence"/>
</dbReference>
<organism evidence="1 2">
    <name type="scientific">Paracoccus benzoatiresistens</name>
    <dbReference type="NCBI Taxonomy" id="2997341"/>
    <lineage>
        <taxon>Bacteria</taxon>
        <taxon>Pseudomonadati</taxon>
        <taxon>Pseudomonadota</taxon>
        <taxon>Alphaproteobacteria</taxon>
        <taxon>Rhodobacterales</taxon>
        <taxon>Paracoccaceae</taxon>
        <taxon>Paracoccus</taxon>
    </lineage>
</organism>
<evidence type="ECO:0000313" key="2">
    <source>
        <dbReference type="Proteomes" id="UP001149822"/>
    </source>
</evidence>
<keyword evidence="2" id="KW-1185">Reference proteome</keyword>
<protein>
    <submittedName>
        <fullName evidence="1">Uncharacterized protein</fullName>
    </submittedName>
</protein>
<dbReference type="RefSeq" id="WP_268940887.1">
    <property type="nucleotide sequence ID" value="NZ_JAPTYD010000003.1"/>
</dbReference>
<name>A0ABT4J1B2_9RHOB</name>
<dbReference type="EMBL" id="JAPTYD010000003">
    <property type="protein sequence ID" value="MCZ0960899.1"/>
    <property type="molecule type" value="Genomic_DNA"/>
</dbReference>
<gene>
    <name evidence="1" type="ORF">OU682_04615</name>
</gene>
<proteinExistence type="predicted"/>